<gene>
    <name evidence="1" type="ordered locus">LOC_Os03g46134</name>
</gene>
<protein>
    <submittedName>
        <fullName evidence="1">Uncharacterized protein</fullName>
    </submittedName>
</protein>
<reference evidence="1" key="2">
    <citation type="submission" date="2006-06" db="EMBL/GenBank/DDBJ databases">
        <authorList>
            <person name="Buell R."/>
            <person name="Wing R.A."/>
            <person name="McCombie W.A."/>
            <person name="Ouyang S."/>
        </authorList>
    </citation>
    <scope>NUCLEOTIDE SEQUENCE</scope>
</reference>
<name>Q10FL3_ORYSJ</name>
<dbReference type="EMBL" id="DP000009">
    <property type="protein sequence ID" value="ABF98046.1"/>
    <property type="molecule type" value="Genomic_DNA"/>
</dbReference>
<evidence type="ECO:0000313" key="1">
    <source>
        <dbReference type="EMBL" id="ABF98046.1"/>
    </source>
</evidence>
<dbReference type="AlphaFoldDB" id="Q10FL3"/>
<reference evidence="1" key="1">
    <citation type="journal article" date="2005" name="Genome Res.">
        <title>Sequence, annotation, and analysis of synteny between rice chromosome 3 and diverged grass species.</title>
        <authorList>
            <consortium name="Rice Chromosome 3 Sequencing Consortium"/>
            <person name="Buell C.R."/>
            <person name="Yuan Q."/>
            <person name="Ouyang S."/>
            <person name="Liu J."/>
            <person name="Zhu W."/>
            <person name="Wang A."/>
            <person name="Maiti R."/>
            <person name="Haas B."/>
            <person name="Wortman J."/>
            <person name="Pertea M."/>
            <person name="Jones K.M."/>
            <person name="Kim M."/>
            <person name="Overton L."/>
            <person name="Tsitrin T."/>
            <person name="Fadrosh D."/>
            <person name="Bera J."/>
            <person name="Weaver B."/>
            <person name="Jin S."/>
            <person name="Johri S."/>
            <person name="Reardon M."/>
            <person name="Webb K."/>
            <person name="Hill J."/>
            <person name="Moffat K."/>
            <person name="Tallon L."/>
            <person name="Van Aken S."/>
            <person name="Lewis M."/>
            <person name="Utterback T."/>
            <person name="Feldblyum T."/>
            <person name="Zismann V."/>
            <person name="Iobst S."/>
            <person name="Hsiao J."/>
            <person name="de Vazeille A.R."/>
            <person name="Salzberg S.L."/>
            <person name="White O."/>
            <person name="Fraser C."/>
            <person name="Yu Y."/>
            <person name="Kim H."/>
            <person name="Rambo T."/>
            <person name="Currie J."/>
            <person name="Collura K."/>
            <person name="Kernodle-Thompson S."/>
            <person name="Wei F."/>
            <person name="Kudrna K."/>
            <person name="Ammiraju J.S."/>
            <person name="Luo M."/>
            <person name="Goicoechea J.L."/>
            <person name="Wing R.A."/>
            <person name="Henry D."/>
            <person name="Oates R."/>
            <person name="Palmer M."/>
            <person name="Pries G."/>
            <person name="Saski C."/>
            <person name="Simmons J."/>
            <person name="Soderlund C."/>
            <person name="Nelson W."/>
            <person name="de la Bastide M."/>
            <person name="Spiegel L."/>
            <person name="Nascimento L."/>
            <person name="Huang E."/>
            <person name="Preston R."/>
            <person name="Zutavern T."/>
            <person name="Palmer L."/>
            <person name="O'Shaughnessy A."/>
            <person name="Dike S."/>
            <person name="McCombie W.R."/>
            <person name="Minx P."/>
            <person name="Cordum H."/>
            <person name="Wilson R."/>
            <person name="Jin W."/>
            <person name="Lee H.R."/>
            <person name="Jiang J."/>
            <person name="Jackson S."/>
        </authorList>
    </citation>
    <scope>NUCLEOTIDE SEQUENCE [LARGE SCALE GENOMIC DNA]</scope>
</reference>
<sequence length="181" mass="20241">MWLGAATATSPCFHAPSVYAAAREHLPCQLTGEPSLFRVPTTTRRSVVLAPAARSRHRMLLLHRDFGESNGDGKNIWVECPKGEMMMTLAPLEAKQEDGKKAFLVGYGYHITNSSRLNLSRTHHIPCLIRKQPSNIGGVPDKERQPEFYMETIRTTRIVSILVFLVLLGQGDTYGYKYNAP</sequence>
<proteinExistence type="predicted"/>
<organism evidence="1">
    <name type="scientific">Oryza sativa subsp. japonica</name>
    <name type="common">Rice</name>
    <dbReference type="NCBI Taxonomy" id="39947"/>
    <lineage>
        <taxon>Eukaryota</taxon>
        <taxon>Viridiplantae</taxon>
        <taxon>Streptophyta</taxon>
        <taxon>Embryophyta</taxon>
        <taxon>Tracheophyta</taxon>
        <taxon>Spermatophyta</taxon>
        <taxon>Magnoliopsida</taxon>
        <taxon>Liliopsida</taxon>
        <taxon>Poales</taxon>
        <taxon>Poaceae</taxon>
        <taxon>BOP clade</taxon>
        <taxon>Oryzoideae</taxon>
        <taxon>Oryzeae</taxon>
        <taxon>Oryzinae</taxon>
        <taxon>Oryza</taxon>
        <taxon>Oryza sativa</taxon>
    </lineage>
</organism>
<accession>Q10FL3</accession>